<feature type="transmembrane region" description="Helical" evidence="6">
    <location>
        <begin position="332"/>
        <end position="353"/>
    </location>
</feature>
<evidence type="ECO:0000256" key="1">
    <source>
        <dbReference type="ARBA" id="ARBA00004651"/>
    </source>
</evidence>
<dbReference type="CDD" id="cd13124">
    <property type="entry name" value="MATE_SpoVB_like"/>
    <property type="match status" value="1"/>
</dbReference>
<comment type="caution">
    <text evidence="7">The sequence shown here is derived from an EMBL/GenBank/DDBJ whole genome shotgun (WGS) entry which is preliminary data.</text>
</comment>
<proteinExistence type="predicted"/>
<evidence type="ECO:0000256" key="6">
    <source>
        <dbReference type="SAM" id="Phobius"/>
    </source>
</evidence>
<dbReference type="AlphaFoldDB" id="A0A327Y7W3"/>
<feature type="transmembrane region" description="Helical" evidence="6">
    <location>
        <begin position="12"/>
        <end position="33"/>
    </location>
</feature>
<dbReference type="InterPro" id="IPR002797">
    <property type="entry name" value="Polysacc_synth"/>
</dbReference>
<feature type="transmembrane region" description="Helical" evidence="6">
    <location>
        <begin position="53"/>
        <end position="72"/>
    </location>
</feature>
<keyword evidence="8" id="KW-1185">Reference proteome</keyword>
<evidence type="ECO:0000256" key="5">
    <source>
        <dbReference type="ARBA" id="ARBA00023136"/>
    </source>
</evidence>
<dbReference type="OrthoDB" id="9775950at2"/>
<dbReference type="PANTHER" id="PTHR30250:SF29">
    <property type="entry name" value="POLYSACCHARIDE BIOSYNTHESIS PROTEIN C-TERMINAL DOMAIN-CONTAINING PROTEIN"/>
    <property type="match status" value="1"/>
</dbReference>
<evidence type="ECO:0000256" key="4">
    <source>
        <dbReference type="ARBA" id="ARBA00022989"/>
    </source>
</evidence>
<feature type="transmembrane region" description="Helical" evidence="6">
    <location>
        <begin position="235"/>
        <end position="259"/>
    </location>
</feature>
<dbReference type="RefSeq" id="WP_111646225.1">
    <property type="nucleotide sequence ID" value="NZ_QLMH01000018.1"/>
</dbReference>
<feature type="transmembrane region" description="Helical" evidence="6">
    <location>
        <begin position="194"/>
        <end position="214"/>
    </location>
</feature>
<feature type="transmembrane region" description="Helical" evidence="6">
    <location>
        <begin position="392"/>
        <end position="412"/>
    </location>
</feature>
<dbReference type="GO" id="GO:0005886">
    <property type="term" value="C:plasma membrane"/>
    <property type="evidence" value="ECO:0007669"/>
    <property type="project" value="UniProtKB-SubCell"/>
</dbReference>
<feature type="transmembrane region" description="Helical" evidence="6">
    <location>
        <begin position="125"/>
        <end position="149"/>
    </location>
</feature>
<evidence type="ECO:0000256" key="2">
    <source>
        <dbReference type="ARBA" id="ARBA00022475"/>
    </source>
</evidence>
<keyword evidence="2" id="KW-1003">Cell membrane</keyword>
<protein>
    <submittedName>
        <fullName evidence="7">PST family polysaccharide transporter</fullName>
    </submittedName>
</protein>
<accession>A0A327Y7W3</accession>
<feature type="transmembrane region" description="Helical" evidence="6">
    <location>
        <begin position="487"/>
        <end position="509"/>
    </location>
</feature>
<sequence length="537" mass="59704">MTLEPESQTRRIWRGALALTLAAFVTKMLSAFYRIPYQNIAGDVGFYIYQQVYPFYGVVIALATYGYPVVISKMIAERDVERDDEGMTYILKISLYFLLIIGMIGFSILYIGADWIAQLMGDKELSLLIQIISFSFLLFPFISVLRGYFQGRNNMVPTAVSQIAEQFVRVATILLSVYVLLKSGHTIYEAGAGAIFGSLTGGFAALLFLTAYWFKRGTKRKKTVIKKTNIDTKKIIFILFVQGFTICIANMMLILIQFVDALSLFSLLVSTGIEEQTAKVLKGIYDRGQPLIQLGTVIATAFSLTLVPLISGAKQRGDERFIEEKIRLSFRVGIVIGLGAAAGLACIIKPTNIMLFKDASGSFELAILSGSILFTSLALTMAAILQGLGHQWAPVFAVLIGVLMKWLLNLWLIPMYQIAGAAIATLISYMTVFALLYYTLRKNIKSSLINKEMTFRILLALLAMIVLLQFYLWTSSKFAFGWQTTRFFASVQALVGVAAGGCFYIIAVLKGNVFSKQELSLLPFGEKAMKFLFKNDR</sequence>
<dbReference type="InterPro" id="IPR050833">
    <property type="entry name" value="Poly_Biosynth_Transport"/>
</dbReference>
<dbReference type="EMBL" id="QLMH01000018">
    <property type="protein sequence ID" value="RAK16557.1"/>
    <property type="molecule type" value="Genomic_DNA"/>
</dbReference>
<feature type="transmembrane region" description="Helical" evidence="6">
    <location>
        <begin position="365"/>
        <end position="385"/>
    </location>
</feature>
<name>A0A327Y7W3_9BACL</name>
<comment type="subcellular location">
    <subcellularLocation>
        <location evidence="1">Cell membrane</location>
        <topology evidence="1">Multi-pass membrane protein</topology>
    </subcellularLocation>
</comment>
<feature type="transmembrane region" description="Helical" evidence="6">
    <location>
        <begin position="457"/>
        <end position="475"/>
    </location>
</feature>
<gene>
    <name evidence="7" type="ORF">B0I26_11828</name>
</gene>
<feature type="transmembrane region" description="Helical" evidence="6">
    <location>
        <begin position="170"/>
        <end position="188"/>
    </location>
</feature>
<reference evidence="7 8" key="1">
    <citation type="submission" date="2018-06" db="EMBL/GenBank/DDBJ databases">
        <title>Genomic Encyclopedia of Type Strains, Phase III (KMG-III): the genomes of soil and plant-associated and newly described type strains.</title>
        <authorList>
            <person name="Whitman W."/>
        </authorList>
    </citation>
    <scope>NUCLEOTIDE SEQUENCE [LARGE SCALE GENOMIC DNA]</scope>
    <source>
        <strain evidence="7 8">CGMCC 1.8979</strain>
    </source>
</reference>
<dbReference type="Proteomes" id="UP000248555">
    <property type="component" value="Unassembled WGS sequence"/>
</dbReference>
<keyword evidence="5 6" id="KW-0472">Membrane</keyword>
<keyword evidence="4 6" id="KW-1133">Transmembrane helix</keyword>
<evidence type="ECO:0000313" key="7">
    <source>
        <dbReference type="EMBL" id="RAK16557.1"/>
    </source>
</evidence>
<evidence type="ECO:0000313" key="8">
    <source>
        <dbReference type="Proteomes" id="UP000248555"/>
    </source>
</evidence>
<feature type="transmembrane region" description="Helical" evidence="6">
    <location>
        <begin position="291"/>
        <end position="311"/>
    </location>
</feature>
<evidence type="ECO:0000256" key="3">
    <source>
        <dbReference type="ARBA" id="ARBA00022692"/>
    </source>
</evidence>
<keyword evidence="3 6" id="KW-0812">Transmembrane</keyword>
<feature type="transmembrane region" description="Helical" evidence="6">
    <location>
        <begin position="93"/>
        <end position="113"/>
    </location>
</feature>
<dbReference type="PANTHER" id="PTHR30250">
    <property type="entry name" value="PST FAMILY PREDICTED COLANIC ACID TRANSPORTER"/>
    <property type="match status" value="1"/>
</dbReference>
<dbReference type="Pfam" id="PF01943">
    <property type="entry name" value="Polysacc_synt"/>
    <property type="match status" value="1"/>
</dbReference>
<organism evidence="7 8">
    <name type="scientific">Paranoxybacillus vitaminiphilus</name>
    <dbReference type="NCBI Taxonomy" id="581036"/>
    <lineage>
        <taxon>Bacteria</taxon>
        <taxon>Bacillati</taxon>
        <taxon>Bacillota</taxon>
        <taxon>Bacilli</taxon>
        <taxon>Bacillales</taxon>
        <taxon>Anoxybacillaceae</taxon>
        <taxon>Paranoxybacillus</taxon>
    </lineage>
</organism>
<feature type="transmembrane region" description="Helical" evidence="6">
    <location>
        <begin position="418"/>
        <end position="437"/>
    </location>
</feature>
<dbReference type="PIRSF" id="PIRSF038958">
    <property type="entry name" value="PG_synth_SpoVB"/>
    <property type="match status" value="1"/>
</dbReference>
<dbReference type="InterPro" id="IPR024923">
    <property type="entry name" value="PG_synth_SpoVB"/>
</dbReference>